<dbReference type="Gene3D" id="1.10.1660.10">
    <property type="match status" value="1"/>
</dbReference>
<keyword evidence="4" id="KW-1185">Reference proteome</keyword>
<evidence type="ECO:0000259" key="2">
    <source>
        <dbReference type="PROSITE" id="PS50937"/>
    </source>
</evidence>
<protein>
    <submittedName>
        <fullName evidence="3">MerR family transcriptional regulator</fullName>
    </submittedName>
</protein>
<gene>
    <name evidence="3" type="ORF">NE663_00340</name>
</gene>
<dbReference type="RefSeq" id="WP_256197207.1">
    <property type="nucleotide sequence ID" value="NZ_DBEZTG010000332.1"/>
</dbReference>
<dbReference type="InterPro" id="IPR009061">
    <property type="entry name" value="DNA-bd_dom_put_sf"/>
</dbReference>
<evidence type="ECO:0000256" key="1">
    <source>
        <dbReference type="ARBA" id="ARBA00023125"/>
    </source>
</evidence>
<dbReference type="EMBL" id="JANGCH010000001">
    <property type="protein sequence ID" value="MCQ5120709.1"/>
    <property type="molecule type" value="Genomic_DNA"/>
</dbReference>
<dbReference type="Gene3D" id="3.40.50.150">
    <property type="entry name" value="Vaccinia Virus protein VP39"/>
    <property type="match status" value="1"/>
</dbReference>
<dbReference type="CDD" id="cd02440">
    <property type="entry name" value="AdoMet_MTases"/>
    <property type="match status" value="1"/>
</dbReference>
<sequence length="411" mass="47871">MKKTYFSVVKMNDHRYNSSMKRYYFSGEFAKLANVTQRTLRYYDKIGLLKPSLIMENGYRKYSDDDLIQLQKIVFYKQLGFSLEEIFPMILNEDRHTLKESFETQIAFIDQRLAHLKGLKDSLRTGISLLEKQELNAERIAALIRQTTQEEKIISHYKDATNLNVRIHLHERYSISPVHWFDWLYQQIDFSKVNKLLELGCGNGKLWEHHKINVRNREFFLSDISEGMLAQAKQIAGDDFSYLVIDAKQIPFKNAYFDTVIANHMLFYVKDVQSCLHEITRVLGKQGILYCSTYGKAHMAELSELAKAFDERISLSDECLYERFGLENGHALLKEHFAQVQFVRYEDKLVVDQAQPLVDYILSCHGNQNEIIGNHVPQFKQFIETQIQEQGALTITKDAGLFICSHPLIKA</sequence>
<dbReference type="Proteomes" id="UP001524435">
    <property type="component" value="Unassembled WGS sequence"/>
</dbReference>
<keyword evidence="1" id="KW-0238">DNA-binding</keyword>
<dbReference type="InterPro" id="IPR000551">
    <property type="entry name" value="MerR-type_HTH_dom"/>
</dbReference>
<evidence type="ECO:0000313" key="4">
    <source>
        <dbReference type="Proteomes" id="UP001524435"/>
    </source>
</evidence>
<dbReference type="Pfam" id="PF13411">
    <property type="entry name" value="MerR_1"/>
    <property type="match status" value="1"/>
</dbReference>
<dbReference type="PROSITE" id="PS00552">
    <property type="entry name" value="HTH_MERR_1"/>
    <property type="match status" value="1"/>
</dbReference>
<dbReference type="Pfam" id="PF08241">
    <property type="entry name" value="Methyltransf_11"/>
    <property type="match status" value="1"/>
</dbReference>
<dbReference type="InterPro" id="IPR013216">
    <property type="entry name" value="Methyltransf_11"/>
</dbReference>
<dbReference type="PROSITE" id="PS50937">
    <property type="entry name" value="HTH_MERR_2"/>
    <property type="match status" value="1"/>
</dbReference>
<organism evidence="3 4">
    <name type="scientific">Massilicoli timonensis</name>
    <dbReference type="NCBI Taxonomy" id="2015901"/>
    <lineage>
        <taxon>Bacteria</taxon>
        <taxon>Bacillati</taxon>
        <taxon>Bacillota</taxon>
        <taxon>Erysipelotrichia</taxon>
        <taxon>Erysipelotrichales</taxon>
        <taxon>Erysipelotrichaceae</taxon>
        <taxon>Massilicoli</taxon>
    </lineage>
</organism>
<dbReference type="SMART" id="SM00422">
    <property type="entry name" value="HTH_MERR"/>
    <property type="match status" value="1"/>
</dbReference>
<proteinExistence type="predicted"/>
<comment type="caution">
    <text evidence="3">The sequence shown here is derived from an EMBL/GenBank/DDBJ whole genome shotgun (WGS) entry which is preliminary data.</text>
</comment>
<dbReference type="PANTHER" id="PTHR30204:SF96">
    <property type="entry name" value="CHROMOSOME-ANCHORING PROTEIN RACA"/>
    <property type="match status" value="1"/>
</dbReference>
<accession>A0ABT1SHL1</accession>
<dbReference type="SUPFAM" id="SSF53335">
    <property type="entry name" value="S-adenosyl-L-methionine-dependent methyltransferases"/>
    <property type="match status" value="1"/>
</dbReference>
<dbReference type="CDD" id="cd01106">
    <property type="entry name" value="HTH_TipAL-Mta"/>
    <property type="match status" value="1"/>
</dbReference>
<dbReference type="SUPFAM" id="SSF46955">
    <property type="entry name" value="Putative DNA-binding domain"/>
    <property type="match status" value="1"/>
</dbReference>
<dbReference type="InterPro" id="IPR029063">
    <property type="entry name" value="SAM-dependent_MTases_sf"/>
</dbReference>
<name>A0ABT1SHL1_9FIRM</name>
<dbReference type="PANTHER" id="PTHR30204">
    <property type="entry name" value="REDOX-CYCLING DRUG-SENSING TRANSCRIPTIONAL ACTIVATOR SOXR"/>
    <property type="match status" value="1"/>
</dbReference>
<feature type="domain" description="HTH merR-type" evidence="2">
    <location>
        <begin position="27"/>
        <end position="92"/>
    </location>
</feature>
<dbReference type="InterPro" id="IPR047057">
    <property type="entry name" value="MerR_fam"/>
</dbReference>
<evidence type="ECO:0000313" key="3">
    <source>
        <dbReference type="EMBL" id="MCQ5120709.1"/>
    </source>
</evidence>
<reference evidence="3 4" key="1">
    <citation type="submission" date="2022-06" db="EMBL/GenBank/DDBJ databases">
        <title>Isolation of gut microbiota from human fecal samples.</title>
        <authorList>
            <person name="Pamer E.G."/>
            <person name="Barat B."/>
            <person name="Waligurski E."/>
            <person name="Medina S."/>
            <person name="Paddock L."/>
            <person name="Mostad J."/>
        </authorList>
    </citation>
    <scope>NUCLEOTIDE SEQUENCE [LARGE SCALE GENOMIC DNA]</scope>
    <source>
        <strain evidence="3 4">DFI.6.1</strain>
    </source>
</reference>